<dbReference type="Proteomes" id="UP001295423">
    <property type="component" value="Unassembled WGS sequence"/>
</dbReference>
<dbReference type="GO" id="GO:0035556">
    <property type="term" value="P:intracellular signal transduction"/>
    <property type="evidence" value="ECO:0007669"/>
    <property type="project" value="InterPro"/>
</dbReference>
<protein>
    <recommendedName>
        <fullName evidence="2">DEP domain-containing protein</fullName>
    </recommendedName>
</protein>
<dbReference type="InterPro" id="IPR053159">
    <property type="entry name" value="Hybrid_Histidine_Kinase"/>
</dbReference>
<feature type="region of interest" description="Disordered" evidence="1">
    <location>
        <begin position="782"/>
        <end position="807"/>
    </location>
</feature>
<feature type="compositionally biased region" description="Low complexity" evidence="1">
    <location>
        <begin position="161"/>
        <end position="179"/>
    </location>
</feature>
<feature type="compositionally biased region" description="Low complexity" evidence="1">
    <location>
        <begin position="318"/>
        <end position="333"/>
    </location>
</feature>
<dbReference type="SUPFAM" id="SSF48452">
    <property type="entry name" value="TPR-like"/>
    <property type="match status" value="1"/>
</dbReference>
<evidence type="ECO:0000313" key="3">
    <source>
        <dbReference type="EMBL" id="CAJ1947283.1"/>
    </source>
</evidence>
<name>A0AAD2JGC1_9STRA</name>
<sequence>MTSLNNISESSEMSESMCESELHSERDYYEESKKMTVNMAGNATAVNSNGAAMNKHNIMRNPAALQQVAADLERGLPVRDHRQRFRTYKQTFVGTDCVDFLVRSQLVESRTAAVELGRKLVSELNLFEHATLDDQEFNDDHFFYRFIEPERRTLPPRASISKASAQGAAKPASAKSMSSTDATLKSAAELIRQKLPVRGFRVHNFSIYRNSFVASEAITFMVHEQLVGTRYEAVKLGQRLERELQLWQHIDQRLAFSDKYLLFRFQEKNAQNKLKSAATASQEQAQRQQQQQQPGTNQQQRPSHITTATLSPDDSLQSTPDAADASAGTAAPARPQLHTMSQLNTIGNILKRGLKVKDRSHKFKTYHKCFMTREAIDFMVKEGLCADRKEAEQLGLALQHQLGLWHHVSFDDNFKDGKLLFRFSTTYGSEEFTIASEKYSGSFHTVSIPEGTGHSIASTTLSIGGPTYKLQNGTTLDILGLNSVASKLNRGLNIKDRKYKLKRYRNVFVGTEAVDFMVQSKITSSREEAVKLGNHLMDQFDLFYCVSTRGKAVKSTSKGGVANGEEKNAMSGIDSSKNGINKPFADEFFLYRFSKDTKLSLGRSSISTDGFSFDQSFASFASFELSLDDDSQDGDMEFSGVTEQVGRMKRQEILQIGERLRRGIRVQNRKRKFKTYRSCFIASEAVDFMVQSGIAESREYAVAIGKRLEEDYTFFHHVTRTQGFKDEPLFFRFVSGASGQKDIIAKTVNQSVTGFQPSQMTKGKQKTAAELATPTLVPTHITASDVGNASGAEGTDSTEPAKKKGERIRMEYDATLRQEHVKQLKQIGNRIANDVHMVMISGPSGCGKRALVESTFDSDKNALFSSAKFEKTENSPFATIRLLFSEICKKIGDNFDICRSLAETLTGNQKLAFINWVPEAVTMLFADDVEQEAVRTESDGEGACIKHTLLSFLEAVCSFYPVILLLDDIMFAEQETLEILDFVLKSSQNNLLLVATYQTDHVDEEHNLMKFKKEMTKKIKVESMAMENLNENQVRIFLSHSLKLEEDQVAELATLMKTRTLGNMFFLIQLLETLQQMRLLIYDFPTLKWKFDVEQIRQETNVSDNVASLLSMRIANLPRSVAETLKIASCFGTSFDPDVIDATKSVLKIYEETAYVLDQACNEDLLIRISEREYKFAHEEVRLAAYKLLPEGEERKKVHWEIGFKLSKRRNLLQDSSNLFACVDQMLQSEEQMFLMVKRNYKIRIVNWFLRAGQSAMTLSAFGVANRYLRTGVQLLADDPKAAFRDHYESSVLMYSTLAQSELSAGRVEESRKLAETVLEESRLQKDKQTASITLFRCFTAESRMKEQLDFAIDLLAAAGLKIPKDPNVIQVKLEWEKTKSGIKNAEEVLALPHATDKGIDFCYDIMTDLVLTSDAPGRLFSCFATARMVQMTLKHGLSKFTPLIFILVGLDFIAYGNDLKEGNKFIQLGFQIQDNVEVALRGRVLTQACMALGCVQPISRCMYLALDGYKASMELGDIQNAFHGARVYLWSFYYSGLPFEPLIDDIERFALQMLDYKQLYLFHMVTPMYQLLLNLQGVSGDPTNIEKGKAIELAGKVPTESEHDVCWEFIRAYGMELAFYFGDLEKATNYYNEIKNLHIGYLKATLLFHSRVFFYALISIENYRITKKVQTKNDAKKYTGFLKNLVEQGAVNVNHKFQLLQAGLMSLAPKDPTKVVRKYERAIALASRTGFLQDSALGNYLCAQFCLSQPDQVDSASRFIEEAYKQYQSWGAAEVAESVKKRHPECFPKEAPGSRVRQRKSEGLRSRRHFRGSIAHMHTSLATARRIKRSSMDESEQPPSFN</sequence>
<dbReference type="SUPFAM" id="SSF52540">
    <property type="entry name" value="P-loop containing nucleoside triphosphate hydrolases"/>
    <property type="match status" value="1"/>
</dbReference>
<dbReference type="InterPro" id="IPR000591">
    <property type="entry name" value="DEP_dom"/>
</dbReference>
<feature type="region of interest" description="Disordered" evidence="1">
    <location>
        <begin position="1"/>
        <end position="25"/>
    </location>
</feature>
<comment type="caution">
    <text evidence="3">The sequence shown here is derived from an EMBL/GenBank/DDBJ whole genome shotgun (WGS) entry which is preliminary data.</text>
</comment>
<dbReference type="Pfam" id="PF00610">
    <property type="entry name" value="DEP"/>
    <property type="match status" value="5"/>
</dbReference>
<dbReference type="InterPro" id="IPR027417">
    <property type="entry name" value="P-loop_NTPase"/>
</dbReference>
<evidence type="ECO:0000259" key="2">
    <source>
        <dbReference type="PROSITE" id="PS50186"/>
    </source>
</evidence>
<dbReference type="PANTHER" id="PTHR43642:SF1">
    <property type="entry name" value="HYBRID SIGNAL TRANSDUCTION HISTIDINE KINASE G"/>
    <property type="match status" value="1"/>
</dbReference>
<feature type="compositionally biased region" description="Low complexity" evidence="1">
    <location>
        <begin position="282"/>
        <end position="300"/>
    </location>
</feature>
<dbReference type="EMBL" id="CAKOGP040001725">
    <property type="protein sequence ID" value="CAJ1947283.1"/>
    <property type="molecule type" value="Genomic_DNA"/>
</dbReference>
<feature type="compositionally biased region" description="Low complexity" evidence="1">
    <location>
        <begin position="8"/>
        <end position="19"/>
    </location>
</feature>
<feature type="region of interest" description="Disordered" evidence="1">
    <location>
        <begin position="157"/>
        <end position="180"/>
    </location>
</feature>
<evidence type="ECO:0000313" key="4">
    <source>
        <dbReference type="Proteomes" id="UP001295423"/>
    </source>
</evidence>
<organism evidence="3 4">
    <name type="scientific">Cylindrotheca closterium</name>
    <dbReference type="NCBI Taxonomy" id="2856"/>
    <lineage>
        <taxon>Eukaryota</taxon>
        <taxon>Sar</taxon>
        <taxon>Stramenopiles</taxon>
        <taxon>Ochrophyta</taxon>
        <taxon>Bacillariophyta</taxon>
        <taxon>Bacillariophyceae</taxon>
        <taxon>Bacillariophycidae</taxon>
        <taxon>Bacillariales</taxon>
        <taxon>Bacillariaceae</taxon>
        <taxon>Cylindrotheca</taxon>
    </lineage>
</organism>
<dbReference type="SMART" id="SM00049">
    <property type="entry name" value="DEP"/>
    <property type="match status" value="5"/>
</dbReference>
<dbReference type="InterPro" id="IPR011990">
    <property type="entry name" value="TPR-like_helical_dom_sf"/>
</dbReference>
<feature type="region of interest" description="Disordered" evidence="1">
    <location>
        <begin position="1822"/>
        <end position="1843"/>
    </location>
</feature>
<feature type="region of interest" description="Disordered" evidence="1">
    <location>
        <begin position="274"/>
        <end position="336"/>
    </location>
</feature>
<feature type="domain" description="DEP" evidence="2">
    <location>
        <begin position="72"/>
        <end position="148"/>
    </location>
</feature>
<keyword evidence="4" id="KW-1185">Reference proteome</keyword>
<dbReference type="InterPro" id="IPR041664">
    <property type="entry name" value="AAA_16"/>
</dbReference>
<dbReference type="InterPro" id="IPR036388">
    <property type="entry name" value="WH-like_DNA-bd_sf"/>
</dbReference>
<gene>
    <name evidence="3" type="ORF">CYCCA115_LOCUS11069</name>
</gene>
<dbReference type="CDD" id="cd04371">
    <property type="entry name" value="DEP"/>
    <property type="match status" value="4"/>
</dbReference>
<dbReference type="Pfam" id="PF13191">
    <property type="entry name" value="AAA_16"/>
    <property type="match status" value="1"/>
</dbReference>
<dbReference type="SUPFAM" id="SSF46785">
    <property type="entry name" value="Winged helix' DNA-binding domain"/>
    <property type="match status" value="5"/>
</dbReference>
<dbReference type="PROSITE" id="PS50186">
    <property type="entry name" value="DEP"/>
    <property type="match status" value="2"/>
</dbReference>
<reference evidence="3" key="1">
    <citation type="submission" date="2023-08" db="EMBL/GenBank/DDBJ databases">
        <authorList>
            <person name="Audoor S."/>
            <person name="Bilcke G."/>
        </authorList>
    </citation>
    <scope>NUCLEOTIDE SEQUENCE</scope>
</reference>
<accession>A0AAD2JGC1</accession>
<dbReference type="PANTHER" id="PTHR43642">
    <property type="entry name" value="HYBRID SIGNAL TRANSDUCTION HISTIDINE KINASE G"/>
    <property type="match status" value="1"/>
</dbReference>
<evidence type="ECO:0000256" key="1">
    <source>
        <dbReference type="SAM" id="MobiDB-lite"/>
    </source>
</evidence>
<feature type="compositionally biased region" description="Polar residues" evidence="1">
    <location>
        <begin position="301"/>
        <end position="317"/>
    </location>
</feature>
<dbReference type="Gene3D" id="3.40.50.300">
    <property type="entry name" value="P-loop containing nucleotide triphosphate hydrolases"/>
    <property type="match status" value="1"/>
</dbReference>
<dbReference type="InterPro" id="IPR036390">
    <property type="entry name" value="WH_DNA-bd_sf"/>
</dbReference>
<feature type="domain" description="DEP" evidence="2">
    <location>
        <begin position="488"/>
        <end position="595"/>
    </location>
</feature>
<dbReference type="Gene3D" id="1.10.10.10">
    <property type="entry name" value="Winged helix-like DNA-binding domain superfamily/Winged helix DNA-binding domain"/>
    <property type="match status" value="5"/>
</dbReference>
<proteinExistence type="predicted"/>
<feature type="region of interest" description="Disordered" evidence="1">
    <location>
        <begin position="1787"/>
        <end position="1809"/>
    </location>
</feature>